<protein>
    <submittedName>
        <fullName evidence="1">Uncharacterized protein</fullName>
    </submittedName>
</protein>
<reference evidence="1" key="1">
    <citation type="submission" date="2016-10" db="EMBL/GenBank/DDBJ databases">
        <title>Sequence of Gallionella enrichment culture.</title>
        <authorList>
            <person name="Poehlein A."/>
            <person name="Muehling M."/>
            <person name="Daniel R."/>
        </authorList>
    </citation>
    <scope>NUCLEOTIDE SEQUENCE</scope>
</reference>
<dbReference type="EMBL" id="MLJW01001111">
    <property type="protein sequence ID" value="OIQ80090.1"/>
    <property type="molecule type" value="Genomic_DNA"/>
</dbReference>
<gene>
    <name evidence="1" type="ORF">GALL_381680</name>
</gene>
<name>A0A1J5QA76_9ZZZZ</name>
<proteinExistence type="predicted"/>
<sequence length="164" mass="17929">MEFFRQRAQRLGQQAKRIDLDRELAGPGLEQHALGGKDVAHVPLLEAIVEFVADVLLRDEQLDAAGGVLQGGEAGLAHHPLQHHAPGHGHADIMRLQLFARFFAVLGMQVASQVRAAEIVGEGDALLAQRAQFGTAVGDDMAFVLNRWLIFLHAQFKLPASNFR</sequence>
<comment type="caution">
    <text evidence="1">The sequence shown here is derived from an EMBL/GenBank/DDBJ whole genome shotgun (WGS) entry which is preliminary data.</text>
</comment>
<accession>A0A1J5QA76</accession>
<dbReference type="AlphaFoldDB" id="A0A1J5QA76"/>
<evidence type="ECO:0000313" key="1">
    <source>
        <dbReference type="EMBL" id="OIQ80090.1"/>
    </source>
</evidence>
<organism evidence="1">
    <name type="scientific">mine drainage metagenome</name>
    <dbReference type="NCBI Taxonomy" id="410659"/>
    <lineage>
        <taxon>unclassified sequences</taxon>
        <taxon>metagenomes</taxon>
        <taxon>ecological metagenomes</taxon>
    </lineage>
</organism>